<keyword evidence="1" id="KW-0472">Membrane</keyword>
<evidence type="ECO:0000256" key="1">
    <source>
        <dbReference type="SAM" id="Phobius"/>
    </source>
</evidence>
<dbReference type="GO" id="GO:0003676">
    <property type="term" value="F:nucleic acid binding"/>
    <property type="evidence" value="ECO:0007669"/>
    <property type="project" value="InterPro"/>
</dbReference>
<protein>
    <submittedName>
        <fullName evidence="3">Cysteine-rich RLK (RECEPTOR-like protein kinase) 8</fullName>
    </submittedName>
</protein>
<dbReference type="GO" id="GO:0031410">
    <property type="term" value="C:cytoplasmic vesicle"/>
    <property type="evidence" value="ECO:0007669"/>
    <property type="project" value="TreeGrafter"/>
</dbReference>
<dbReference type="InterPro" id="IPR036397">
    <property type="entry name" value="RNaseH_sf"/>
</dbReference>
<dbReference type="Proteomes" id="UP000436088">
    <property type="component" value="Unassembled WGS sequence"/>
</dbReference>
<accession>A0A6A3C4B1</accession>
<feature type="transmembrane region" description="Helical" evidence="1">
    <location>
        <begin position="495"/>
        <end position="519"/>
    </location>
</feature>
<evidence type="ECO:0000313" key="4">
    <source>
        <dbReference type="Proteomes" id="UP000436088"/>
    </source>
</evidence>
<dbReference type="InterPro" id="IPR044730">
    <property type="entry name" value="RNase_H-like_dom_plant"/>
</dbReference>
<dbReference type="SMART" id="SM00801">
    <property type="entry name" value="dDENN"/>
    <property type="match status" value="1"/>
</dbReference>
<dbReference type="CDD" id="cd06222">
    <property type="entry name" value="RNase_H_like"/>
    <property type="match status" value="1"/>
</dbReference>
<feature type="domain" description="UDENN" evidence="2">
    <location>
        <begin position="1"/>
        <end position="285"/>
    </location>
</feature>
<sequence length="537" mass="59823">MKGGIGGILRDCNSIILSTFSVSIGPGPPPLAELKAIKKGLDIFLSSDWAAKGRLILESDCKSAVDWIVLPNSVPSFFSSLVEDIVSLVHEKAIIIRWIPRGCNWEADKLAKDGIVSLFNKLRHSFPPSDSYSFQELTKREVVIVDLEFNQITTTEEIPPIPEPELSLLRDEILKLLHPNVVGIDLMKADFCGSSDQNFKIINKPWGEEHDLQLRLIFLKFFASILAGYRNFMENNVTHVFNTQAFLKKRSRATNQPPEPMVAQFLESHGFLDYLESGLGSEENNDNLLDKLQDALGRGQNPLSILPSPLAEPEIITISDPDVGVSGTGAKYCYDRFPSNVRTEEQEEKRKQILAAANGAIEYSGMQTASSPSISSLERAAERERMVLDIKVKLQGLWLRLLKLEAGEDPLSSFEYGTILALIESDAEGIGGSGFVECIREHINSGWHGQLTEEQFIAVKELLKTAISRATSRNDVLTIRDAWKCLLRCIRKMLIMFRTMFSAIFFSVYMGGVTVLSGFGKDISTIFWSSRLTKSAL</sequence>
<dbReference type="SUPFAM" id="SSF53098">
    <property type="entry name" value="Ribonuclease H-like"/>
    <property type="match status" value="1"/>
</dbReference>
<dbReference type="GO" id="GO:0016301">
    <property type="term" value="F:kinase activity"/>
    <property type="evidence" value="ECO:0007669"/>
    <property type="project" value="UniProtKB-KW"/>
</dbReference>
<organism evidence="3 4">
    <name type="scientific">Hibiscus syriacus</name>
    <name type="common">Rose of Sharon</name>
    <dbReference type="NCBI Taxonomy" id="106335"/>
    <lineage>
        <taxon>Eukaryota</taxon>
        <taxon>Viridiplantae</taxon>
        <taxon>Streptophyta</taxon>
        <taxon>Embryophyta</taxon>
        <taxon>Tracheophyta</taxon>
        <taxon>Spermatophyta</taxon>
        <taxon>Magnoliopsida</taxon>
        <taxon>eudicotyledons</taxon>
        <taxon>Gunneridae</taxon>
        <taxon>Pentapetalae</taxon>
        <taxon>rosids</taxon>
        <taxon>malvids</taxon>
        <taxon>Malvales</taxon>
        <taxon>Malvaceae</taxon>
        <taxon>Malvoideae</taxon>
        <taxon>Hibiscus</taxon>
    </lineage>
</organism>
<name>A0A6A3C4B1_HIBSY</name>
<dbReference type="Gene3D" id="3.30.420.10">
    <property type="entry name" value="Ribonuclease H-like superfamily/Ribonuclease H"/>
    <property type="match status" value="1"/>
</dbReference>
<comment type="caution">
    <text evidence="3">The sequence shown here is derived from an EMBL/GenBank/DDBJ whole genome shotgun (WGS) entry which is preliminary data.</text>
</comment>
<dbReference type="InterPro" id="IPR051696">
    <property type="entry name" value="DENN_Domain_GEFs"/>
</dbReference>
<dbReference type="InterPro" id="IPR002156">
    <property type="entry name" value="RNaseH_domain"/>
</dbReference>
<dbReference type="PANTHER" id="PTHR12296:SF21">
    <property type="entry name" value="DENN DOMAIN-CONTAINING PROTEIN 3"/>
    <property type="match status" value="1"/>
</dbReference>
<dbReference type="AlphaFoldDB" id="A0A6A3C4B1"/>
<gene>
    <name evidence="3" type="ORF">F3Y22_tig00011079pilonHSYRG00180</name>
</gene>
<keyword evidence="1" id="KW-0812">Transmembrane</keyword>
<dbReference type="InterPro" id="IPR005112">
    <property type="entry name" value="dDENN_dom"/>
</dbReference>
<evidence type="ECO:0000259" key="2">
    <source>
        <dbReference type="PROSITE" id="PS50211"/>
    </source>
</evidence>
<keyword evidence="1" id="KW-1133">Transmembrane helix</keyword>
<dbReference type="GO" id="GO:0032483">
    <property type="term" value="P:regulation of Rab protein signal transduction"/>
    <property type="evidence" value="ECO:0007669"/>
    <property type="project" value="TreeGrafter"/>
</dbReference>
<dbReference type="EMBL" id="VEPZ02000491">
    <property type="protein sequence ID" value="KAE8724010.1"/>
    <property type="molecule type" value="Genomic_DNA"/>
</dbReference>
<reference evidence="3" key="1">
    <citation type="submission" date="2019-09" db="EMBL/GenBank/DDBJ databases">
        <title>Draft genome information of white flower Hibiscus syriacus.</title>
        <authorList>
            <person name="Kim Y.-M."/>
        </authorList>
    </citation>
    <scope>NUCLEOTIDE SEQUENCE [LARGE SCALE GENOMIC DNA]</scope>
    <source>
        <strain evidence="3">YM2019G1</strain>
    </source>
</reference>
<dbReference type="InterPro" id="IPR012337">
    <property type="entry name" value="RNaseH-like_sf"/>
</dbReference>
<keyword evidence="4" id="KW-1185">Reference proteome</keyword>
<dbReference type="PROSITE" id="PS50211">
    <property type="entry name" value="DENN"/>
    <property type="match status" value="1"/>
</dbReference>
<dbReference type="GO" id="GO:0004523">
    <property type="term" value="F:RNA-DNA hybrid ribonuclease activity"/>
    <property type="evidence" value="ECO:0007669"/>
    <property type="project" value="InterPro"/>
</dbReference>
<dbReference type="PANTHER" id="PTHR12296">
    <property type="entry name" value="DENN DOMAIN-CONTAINING PROTEIN 4"/>
    <property type="match status" value="1"/>
</dbReference>
<dbReference type="InterPro" id="IPR037516">
    <property type="entry name" value="Tripartite_DENN"/>
</dbReference>
<proteinExistence type="predicted"/>
<dbReference type="Pfam" id="PF13456">
    <property type="entry name" value="RVT_3"/>
    <property type="match status" value="1"/>
</dbReference>
<evidence type="ECO:0000313" key="3">
    <source>
        <dbReference type="EMBL" id="KAE8724010.1"/>
    </source>
</evidence>